<dbReference type="InterPro" id="IPR047650">
    <property type="entry name" value="Transpos_IS110"/>
</dbReference>
<dbReference type="PANTHER" id="PTHR33055:SF16">
    <property type="entry name" value="TRANSPOSASE FOR INSERTION SEQUENCE ELEMENT IS1547"/>
    <property type="match status" value="1"/>
</dbReference>
<dbReference type="RefSeq" id="WP_096803474.1">
    <property type="nucleotide sequence ID" value="NZ_CP023563.1"/>
</dbReference>
<dbReference type="KEGG" id="brz:CFK38_13150"/>
<evidence type="ECO:0000259" key="1">
    <source>
        <dbReference type="Pfam" id="PF01548"/>
    </source>
</evidence>
<dbReference type="GO" id="GO:0004803">
    <property type="term" value="F:transposase activity"/>
    <property type="evidence" value="ECO:0007669"/>
    <property type="project" value="InterPro"/>
</dbReference>
<organism evidence="3 4">
    <name type="scientific">Brachybacterium vulturis</name>
    <dbReference type="NCBI Taxonomy" id="2017484"/>
    <lineage>
        <taxon>Bacteria</taxon>
        <taxon>Bacillati</taxon>
        <taxon>Actinomycetota</taxon>
        <taxon>Actinomycetes</taxon>
        <taxon>Micrococcales</taxon>
        <taxon>Dermabacteraceae</taxon>
        <taxon>Brachybacterium</taxon>
    </lineage>
</organism>
<dbReference type="EMBL" id="CP023563">
    <property type="protein sequence ID" value="ATG52360.1"/>
    <property type="molecule type" value="Genomic_DNA"/>
</dbReference>
<gene>
    <name evidence="3" type="ORF">CFK38_13150</name>
</gene>
<dbReference type="NCBIfam" id="NF033542">
    <property type="entry name" value="transpos_IS110"/>
    <property type="match status" value="1"/>
</dbReference>
<dbReference type="AlphaFoldDB" id="A0A291GQH4"/>
<reference evidence="4" key="1">
    <citation type="submission" date="2017-09" db="EMBL/GenBank/DDBJ databases">
        <title>Brachybacterium sp. VM2412.</title>
        <authorList>
            <person name="Tak E.J."/>
            <person name="Bae J.-W."/>
        </authorList>
    </citation>
    <scope>NUCLEOTIDE SEQUENCE [LARGE SCALE GENOMIC DNA]</scope>
    <source>
        <strain evidence="4">VM2412</strain>
    </source>
</reference>
<feature type="domain" description="Transposase IS110-like N-terminal" evidence="1">
    <location>
        <begin position="12"/>
        <end position="164"/>
    </location>
</feature>
<dbReference type="PANTHER" id="PTHR33055">
    <property type="entry name" value="TRANSPOSASE FOR INSERTION SEQUENCE ELEMENT IS1111A"/>
    <property type="match status" value="1"/>
</dbReference>
<feature type="domain" description="Transposase IS116/IS110/IS902 C-terminal" evidence="2">
    <location>
        <begin position="235"/>
        <end position="317"/>
    </location>
</feature>
<evidence type="ECO:0000313" key="4">
    <source>
        <dbReference type="Proteomes" id="UP000218165"/>
    </source>
</evidence>
<proteinExistence type="predicted"/>
<dbReference type="Proteomes" id="UP000218165">
    <property type="component" value="Chromosome"/>
</dbReference>
<accession>A0A291GQH4</accession>
<keyword evidence="4" id="KW-1185">Reference proteome</keyword>
<dbReference type="Pfam" id="PF02371">
    <property type="entry name" value="Transposase_20"/>
    <property type="match status" value="1"/>
</dbReference>
<dbReference type="OrthoDB" id="4337860at2"/>
<dbReference type="GO" id="GO:0006313">
    <property type="term" value="P:DNA transposition"/>
    <property type="evidence" value="ECO:0007669"/>
    <property type="project" value="InterPro"/>
</dbReference>
<dbReference type="InterPro" id="IPR003346">
    <property type="entry name" value="Transposase_20"/>
</dbReference>
<evidence type="ECO:0000313" key="3">
    <source>
        <dbReference type="EMBL" id="ATG52360.1"/>
    </source>
</evidence>
<dbReference type="InterPro" id="IPR002525">
    <property type="entry name" value="Transp_IS110-like_N"/>
</dbReference>
<name>A0A291GQH4_9MICO</name>
<sequence length="356" mass="39672">MPIVADVHPYVIGVDTHSRTHTYAILAADTGALLHSREFPTTGPGLDRAIAWASRRTDGDLGTLWVIEGCAAYGAQLTSRVTGTGYVVVEAPRMDKRAQAPAGKSDPLDAQQIARSTLPLAIDHLRHPRAFEGIRSALQILLTARDHMTRERTAAINALTALLRTQDLGIDARRSLTKAQLETMTAWRERREDIALAVARRYARDRARQIRDLGQRIKANERELRDLVGSCPAAALTEETGFGPVNAAVCYVAWSHPGRVRDEAAFASLAGVSPLPAASGKTNKHRLNRYGDRQLNRALYSVILNRSQHDQRTRDYIATHVDERHSTRDVRRILKRYLARHVYRLLNQAARQLQPV</sequence>
<dbReference type="Pfam" id="PF01548">
    <property type="entry name" value="DEDD_Tnp_IS110"/>
    <property type="match status" value="1"/>
</dbReference>
<evidence type="ECO:0000259" key="2">
    <source>
        <dbReference type="Pfam" id="PF02371"/>
    </source>
</evidence>
<protein>
    <submittedName>
        <fullName evidence="3">IS110 family transposase</fullName>
    </submittedName>
</protein>
<dbReference type="GO" id="GO:0003677">
    <property type="term" value="F:DNA binding"/>
    <property type="evidence" value="ECO:0007669"/>
    <property type="project" value="InterPro"/>
</dbReference>